<reference evidence="1" key="1">
    <citation type="submission" date="2014-09" db="EMBL/GenBank/DDBJ databases">
        <authorList>
            <person name="Magalhaes I.L.F."/>
            <person name="Oliveira U."/>
            <person name="Santos F.R."/>
            <person name="Vidigal T.H.D.A."/>
            <person name="Brescovit A.D."/>
            <person name="Santos A.J."/>
        </authorList>
    </citation>
    <scope>NUCLEOTIDE SEQUENCE</scope>
    <source>
        <tissue evidence="1">Shoot tissue taken approximately 20 cm above the soil surface</tissue>
    </source>
</reference>
<name>A0A0A8Y474_ARUDO</name>
<proteinExistence type="predicted"/>
<dbReference type="EMBL" id="GBRH01277221">
    <property type="protein sequence ID" value="JAD20674.1"/>
    <property type="molecule type" value="Transcribed_RNA"/>
</dbReference>
<reference evidence="1" key="2">
    <citation type="journal article" date="2015" name="Data Brief">
        <title>Shoot transcriptome of the giant reed, Arundo donax.</title>
        <authorList>
            <person name="Barrero R.A."/>
            <person name="Guerrero F.D."/>
            <person name="Moolhuijzen P."/>
            <person name="Goolsby J.A."/>
            <person name="Tidwell J."/>
            <person name="Bellgard S.E."/>
            <person name="Bellgard M.I."/>
        </authorList>
    </citation>
    <scope>NUCLEOTIDE SEQUENCE</scope>
    <source>
        <tissue evidence="1">Shoot tissue taken approximately 20 cm above the soil surface</tissue>
    </source>
</reference>
<organism evidence="1">
    <name type="scientific">Arundo donax</name>
    <name type="common">Giant reed</name>
    <name type="synonym">Donax arundinaceus</name>
    <dbReference type="NCBI Taxonomy" id="35708"/>
    <lineage>
        <taxon>Eukaryota</taxon>
        <taxon>Viridiplantae</taxon>
        <taxon>Streptophyta</taxon>
        <taxon>Embryophyta</taxon>
        <taxon>Tracheophyta</taxon>
        <taxon>Spermatophyta</taxon>
        <taxon>Magnoliopsida</taxon>
        <taxon>Liliopsida</taxon>
        <taxon>Poales</taxon>
        <taxon>Poaceae</taxon>
        <taxon>PACMAD clade</taxon>
        <taxon>Arundinoideae</taxon>
        <taxon>Arundineae</taxon>
        <taxon>Arundo</taxon>
    </lineage>
</organism>
<evidence type="ECO:0000313" key="1">
    <source>
        <dbReference type="EMBL" id="JAD20674.1"/>
    </source>
</evidence>
<sequence>MWSEKFLLLYVLLQENFSIVFSCQKCARLSTEPLQGVR</sequence>
<dbReference type="AlphaFoldDB" id="A0A0A8Y474"/>
<protein>
    <submittedName>
        <fullName evidence="1">Uncharacterized protein</fullName>
    </submittedName>
</protein>
<accession>A0A0A8Y474</accession>